<evidence type="ECO:0000256" key="2">
    <source>
        <dbReference type="ARBA" id="ARBA00007749"/>
    </source>
</evidence>
<keyword evidence="5" id="KW-0862">Zinc</keyword>
<feature type="domain" description="Metallo-beta-lactamase" evidence="6">
    <location>
        <begin position="88"/>
        <end position="309"/>
    </location>
</feature>
<keyword evidence="3" id="KW-0479">Metal-binding</keyword>
<dbReference type="Pfam" id="PF00753">
    <property type="entry name" value="Lactamase_B"/>
    <property type="match status" value="1"/>
</dbReference>
<dbReference type="InterPro" id="IPR051013">
    <property type="entry name" value="MBL_superfamily_lactonases"/>
</dbReference>
<keyword evidence="4" id="KW-0378">Hydrolase</keyword>
<dbReference type="RefSeq" id="WP_387698632.1">
    <property type="nucleotide sequence ID" value="NZ_JBIAMX010000001.1"/>
</dbReference>
<dbReference type="PANTHER" id="PTHR42978">
    <property type="entry name" value="QUORUM-QUENCHING LACTONASE YTNP-RELATED-RELATED"/>
    <property type="match status" value="1"/>
</dbReference>
<evidence type="ECO:0000256" key="1">
    <source>
        <dbReference type="ARBA" id="ARBA00001947"/>
    </source>
</evidence>
<protein>
    <submittedName>
        <fullName evidence="7">MBL fold metallo-hydrolase</fullName>
    </submittedName>
</protein>
<reference evidence="7 8" key="1">
    <citation type="submission" date="2024-10" db="EMBL/GenBank/DDBJ databases">
        <title>The Natural Products Discovery Center: Release of the First 8490 Sequenced Strains for Exploring Actinobacteria Biosynthetic Diversity.</title>
        <authorList>
            <person name="Kalkreuter E."/>
            <person name="Kautsar S.A."/>
            <person name="Yang D."/>
            <person name="Bader C.D."/>
            <person name="Teijaro C.N."/>
            <person name="Fluegel L."/>
            <person name="Davis C.M."/>
            <person name="Simpson J.R."/>
            <person name="Lauterbach L."/>
            <person name="Steele A.D."/>
            <person name="Gui C."/>
            <person name="Meng S."/>
            <person name="Li G."/>
            <person name="Viehrig K."/>
            <person name="Ye F."/>
            <person name="Su P."/>
            <person name="Kiefer A.F."/>
            <person name="Nichols A."/>
            <person name="Cepeda A.J."/>
            <person name="Yan W."/>
            <person name="Fan B."/>
            <person name="Jiang Y."/>
            <person name="Adhikari A."/>
            <person name="Zheng C.-J."/>
            <person name="Schuster L."/>
            <person name="Cowan T.M."/>
            <person name="Smanski M.J."/>
            <person name="Chevrette M.G."/>
            <person name="De Carvalho L.P.S."/>
            <person name="Shen B."/>
        </authorList>
    </citation>
    <scope>NUCLEOTIDE SEQUENCE [LARGE SCALE GENOMIC DNA]</scope>
    <source>
        <strain evidence="7 8">NPDC004045</strain>
    </source>
</reference>
<name>A0ABW6PG20_9NOCA</name>
<proteinExistence type="inferred from homology"/>
<accession>A0ABW6PG20</accession>
<evidence type="ECO:0000259" key="6">
    <source>
        <dbReference type="SMART" id="SM00849"/>
    </source>
</evidence>
<dbReference type="Proteomes" id="UP001601444">
    <property type="component" value="Unassembled WGS sequence"/>
</dbReference>
<dbReference type="SMART" id="SM00849">
    <property type="entry name" value="Lactamase_B"/>
    <property type="match status" value="1"/>
</dbReference>
<organism evidence="7 8">
    <name type="scientific">Nocardia thailandica</name>
    <dbReference type="NCBI Taxonomy" id="257275"/>
    <lineage>
        <taxon>Bacteria</taxon>
        <taxon>Bacillati</taxon>
        <taxon>Actinomycetota</taxon>
        <taxon>Actinomycetes</taxon>
        <taxon>Mycobacteriales</taxon>
        <taxon>Nocardiaceae</taxon>
        <taxon>Nocardia</taxon>
    </lineage>
</organism>
<keyword evidence="8" id="KW-1185">Reference proteome</keyword>
<dbReference type="InterPro" id="IPR001279">
    <property type="entry name" value="Metallo-B-lactamas"/>
</dbReference>
<comment type="similarity">
    <text evidence="2">Belongs to the metallo-beta-lactamase superfamily.</text>
</comment>
<dbReference type="SUPFAM" id="SSF56281">
    <property type="entry name" value="Metallo-hydrolase/oxidoreductase"/>
    <property type="match status" value="1"/>
</dbReference>
<dbReference type="Gene3D" id="3.60.15.10">
    <property type="entry name" value="Ribonuclease Z/Hydroxyacylglutathione hydrolase-like"/>
    <property type="match status" value="1"/>
</dbReference>
<sequence length="317" mass="33382">MGESGAADRAERTPGTAAVLLTCAALAATPLDWVRPRRPEPAWLEVPLAPLPPARATVTLTRLEQAAYGGPAAFVTAGSPGFGTTRLTMSGFLVEHPDGRFLVDPALCAGVVERVLPELPFPLPSLLAPGGPVRALTDVLAAHGLGGAEIDFVLPTHLHWDHVAGLYELPGWIPIRVTEAEYHWAMGGSHAPLGVARGPLRGREFHRYELTGPPVLTFARSHDLFGDGAVLLVDMAGHTPGSVGVLLALADGSRVLLAGDAVWSTRQLDLIREKAPLPGLLLDADRDTAFATVHRLAALPDDIVVLPAHDHAAVAAY</sequence>
<dbReference type="InterPro" id="IPR036866">
    <property type="entry name" value="RibonucZ/Hydroxyglut_hydro"/>
</dbReference>
<evidence type="ECO:0000256" key="3">
    <source>
        <dbReference type="ARBA" id="ARBA00022723"/>
    </source>
</evidence>
<gene>
    <name evidence="7" type="ORF">ACFYTF_00710</name>
</gene>
<dbReference type="PANTHER" id="PTHR42978:SF2">
    <property type="entry name" value="102 KBASES UNSTABLE REGION: FROM 1 TO 119443"/>
    <property type="match status" value="1"/>
</dbReference>
<dbReference type="EMBL" id="JBIAMX010000001">
    <property type="protein sequence ID" value="MFF0541341.1"/>
    <property type="molecule type" value="Genomic_DNA"/>
</dbReference>
<evidence type="ECO:0000313" key="8">
    <source>
        <dbReference type="Proteomes" id="UP001601444"/>
    </source>
</evidence>
<comment type="cofactor">
    <cofactor evidence="1">
        <name>Zn(2+)</name>
        <dbReference type="ChEBI" id="CHEBI:29105"/>
    </cofactor>
</comment>
<evidence type="ECO:0000256" key="5">
    <source>
        <dbReference type="ARBA" id="ARBA00022833"/>
    </source>
</evidence>
<evidence type="ECO:0000256" key="4">
    <source>
        <dbReference type="ARBA" id="ARBA00022801"/>
    </source>
</evidence>
<comment type="caution">
    <text evidence="7">The sequence shown here is derived from an EMBL/GenBank/DDBJ whole genome shotgun (WGS) entry which is preliminary data.</text>
</comment>
<evidence type="ECO:0000313" key="7">
    <source>
        <dbReference type="EMBL" id="MFF0541341.1"/>
    </source>
</evidence>